<dbReference type="EMBL" id="JBHSGQ010000008">
    <property type="protein sequence ID" value="MFC4726227.1"/>
    <property type="molecule type" value="Genomic_DNA"/>
</dbReference>
<dbReference type="Proteomes" id="UP001596024">
    <property type="component" value="Unassembled WGS sequence"/>
</dbReference>
<name>A0ABV9NCY5_9PROT</name>
<keyword evidence="2" id="KW-1185">Reference proteome</keyword>
<accession>A0ABV9NCY5</accession>
<protein>
    <submittedName>
        <fullName evidence="1">Uncharacterized protein</fullName>
    </submittedName>
</protein>
<evidence type="ECO:0000313" key="2">
    <source>
        <dbReference type="Proteomes" id="UP001596024"/>
    </source>
</evidence>
<comment type="caution">
    <text evidence="1">The sequence shown here is derived from an EMBL/GenBank/DDBJ whole genome shotgun (WGS) entry which is preliminary data.</text>
</comment>
<reference evidence="2" key="1">
    <citation type="journal article" date="2019" name="Int. J. Syst. Evol. Microbiol.">
        <title>The Global Catalogue of Microorganisms (GCM) 10K type strain sequencing project: providing services to taxonomists for standard genome sequencing and annotation.</title>
        <authorList>
            <consortium name="The Broad Institute Genomics Platform"/>
            <consortium name="The Broad Institute Genome Sequencing Center for Infectious Disease"/>
            <person name="Wu L."/>
            <person name="Ma J."/>
        </authorList>
    </citation>
    <scope>NUCLEOTIDE SEQUENCE [LARGE SCALE GENOMIC DNA]</scope>
    <source>
        <strain evidence="2">CCUG 62981</strain>
    </source>
</reference>
<evidence type="ECO:0000313" key="1">
    <source>
        <dbReference type="EMBL" id="MFC4726227.1"/>
    </source>
</evidence>
<proteinExistence type="predicted"/>
<dbReference type="RefSeq" id="WP_382437063.1">
    <property type="nucleotide sequence ID" value="NZ_JBHSGQ010000008.1"/>
</dbReference>
<organism evidence="1 2">
    <name type="scientific">Glycocaulis abyssi</name>
    <dbReference type="NCBI Taxonomy" id="1433403"/>
    <lineage>
        <taxon>Bacteria</taxon>
        <taxon>Pseudomonadati</taxon>
        <taxon>Pseudomonadota</taxon>
        <taxon>Alphaproteobacteria</taxon>
        <taxon>Maricaulales</taxon>
        <taxon>Maricaulaceae</taxon>
        <taxon>Glycocaulis</taxon>
    </lineage>
</organism>
<gene>
    <name evidence="1" type="ORF">ACFPB0_13080</name>
</gene>
<sequence>MPFLVGRHAYDRLAAEMSQTSGFPVVLCPLAHEANLPAGPVILHALPVARALGEAASRTVIVNADPAHLPVLMETQPIALVTKAAMAVWRVEPENAASAGIWVRRDALATIQTLVSAPRAERAPFLMIAPKQGVDLAQILKGLLMRGEARSW</sequence>